<evidence type="ECO:0000256" key="18">
    <source>
        <dbReference type="ARBA" id="ARBA00065174"/>
    </source>
</evidence>
<keyword evidence="6" id="KW-0597">Phosphoprotein</keyword>
<comment type="similarity">
    <text evidence="3">Belongs to the short-chain dehydrogenases/reductases (SDR) family.</text>
</comment>
<dbReference type="PRINTS" id="PR00080">
    <property type="entry name" value="SDRFAMILY"/>
</dbReference>
<dbReference type="GO" id="GO:0048038">
    <property type="term" value="F:quinone binding"/>
    <property type="evidence" value="ECO:0007669"/>
    <property type="project" value="TreeGrafter"/>
</dbReference>
<dbReference type="KEGG" id="clec:106662223"/>
<evidence type="ECO:0000256" key="9">
    <source>
        <dbReference type="ARBA" id="ARBA00023027"/>
    </source>
</evidence>
<dbReference type="GO" id="GO:0004303">
    <property type="term" value="F:estradiol 17-beta-dehydrogenase [NAD(P)+] activity"/>
    <property type="evidence" value="ECO:0007669"/>
    <property type="project" value="UniProtKB-EC"/>
</dbReference>
<dbReference type="Pfam" id="PF13561">
    <property type="entry name" value="adh_short_C2"/>
    <property type="match status" value="1"/>
</dbReference>
<dbReference type="EnsemblMetazoa" id="XM_014386120.2">
    <property type="protein sequence ID" value="XP_014241606.1"/>
    <property type="gene ID" value="LOC106662223"/>
</dbReference>
<evidence type="ECO:0000256" key="1">
    <source>
        <dbReference type="ARBA" id="ARBA00004305"/>
    </source>
</evidence>
<dbReference type="PANTHER" id="PTHR42760:SF83">
    <property type="entry name" value="(3R)-3-HYDROXYACYL-COA DEHYDROGENASE"/>
    <property type="match status" value="1"/>
</dbReference>
<evidence type="ECO:0000259" key="26">
    <source>
        <dbReference type="SMART" id="SM00822"/>
    </source>
</evidence>
<dbReference type="GO" id="GO:0008210">
    <property type="term" value="P:estrogen metabolic process"/>
    <property type="evidence" value="ECO:0007669"/>
    <property type="project" value="UniProtKB-ARBA"/>
</dbReference>
<reference evidence="27" key="1">
    <citation type="submission" date="2022-01" db="UniProtKB">
        <authorList>
            <consortium name="EnsemblMetazoa"/>
        </authorList>
    </citation>
    <scope>IDENTIFICATION</scope>
</reference>
<evidence type="ECO:0000256" key="6">
    <source>
        <dbReference type="ARBA" id="ARBA00022553"/>
    </source>
</evidence>
<evidence type="ECO:0000256" key="25">
    <source>
        <dbReference type="ARBA" id="ARBA00083258"/>
    </source>
</evidence>
<evidence type="ECO:0000256" key="3">
    <source>
        <dbReference type="ARBA" id="ARBA00006484"/>
    </source>
</evidence>
<evidence type="ECO:0000256" key="16">
    <source>
        <dbReference type="ARBA" id="ARBA00050435"/>
    </source>
</evidence>
<keyword evidence="10" id="KW-0443">Lipid metabolism</keyword>
<evidence type="ECO:0000256" key="15">
    <source>
        <dbReference type="ARBA" id="ARBA00050232"/>
    </source>
</evidence>
<evidence type="ECO:0000256" key="11">
    <source>
        <dbReference type="ARBA" id="ARBA00023128"/>
    </source>
</evidence>
<organism evidence="27 28">
    <name type="scientific">Cimex lectularius</name>
    <name type="common">Bed bug</name>
    <name type="synonym">Acanthia lectularia</name>
    <dbReference type="NCBI Taxonomy" id="79782"/>
    <lineage>
        <taxon>Eukaryota</taxon>
        <taxon>Metazoa</taxon>
        <taxon>Ecdysozoa</taxon>
        <taxon>Arthropoda</taxon>
        <taxon>Hexapoda</taxon>
        <taxon>Insecta</taxon>
        <taxon>Pterygota</taxon>
        <taxon>Neoptera</taxon>
        <taxon>Paraneoptera</taxon>
        <taxon>Hemiptera</taxon>
        <taxon>Heteroptera</taxon>
        <taxon>Panheteroptera</taxon>
        <taxon>Cimicomorpha</taxon>
        <taxon>Cimicidae</taxon>
        <taxon>Cimex</taxon>
    </lineage>
</organism>
<evidence type="ECO:0000256" key="20">
    <source>
        <dbReference type="ARBA" id="ARBA00070911"/>
    </source>
</evidence>
<keyword evidence="5" id="KW-0444">Lipid biosynthesis</keyword>
<evidence type="ECO:0000256" key="4">
    <source>
        <dbReference type="ARBA" id="ARBA00012456"/>
    </source>
</evidence>
<comment type="catalytic activity">
    <reaction evidence="15">
        <text>testosterone + NAD(+) = androst-4-ene-3,17-dione + NADH + H(+)</text>
        <dbReference type="Rhea" id="RHEA:14929"/>
        <dbReference type="ChEBI" id="CHEBI:15378"/>
        <dbReference type="ChEBI" id="CHEBI:16422"/>
        <dbReference type="ChEBI" id="CHEBI:17347"/>
        <dbReference type="ChEBI" id="CHEBI:57540"/>
        <dbReference type="ChEBI" id="CHEBI:57945"/>
        <dbReference type="EC" id="1.1.1.239"/>
    </reaction>
    <physiologicalReaction direction="left-to-right" evidence="15">
        <dbReference type="Rhea" id="RHEA:14930"/>
    </physiologicalReaction>
</comment>
<keyword evidence="12" id="KW-0275">Fatty acid biosynthesis</keyword>
<dbReference type="PRINTS" id="PR00081">
    <property type="entry name" value="GDHRDH"/>
</dbReference>
<evidence type="ECO:0000256" key="10">
    <source>
        <dbReference type="ARBA" id="ARBA00023098"/>
    </source>
</evidence>
<keyword evidence="11" id="KW-0496">Mitochondrion</keyword>
<name>A0A8I6TBR6_CIMLE</name>
<evidence type="ECO:0000313" key="28">
    <source>
        <dbReference type="Proteomes" id="UP000494040"/>
    </source>
</evidence>
<evidence type="ECO:0000256" key="13">
    <source>
        <dbReference type="ARBA" id="ARBA00037929"/>
    </source>
</evidence>
<dbReference type="InterPro" id="IPR036291">
    <property type="entry name" value="NAD(P)-bd_dom_sf"/>
</dbReference>
<feature type="domain" description="Ketoreductase" evidence="26">
    <location>
        <begin position="5"/>
        <end position="189"/>
    </location>
</feature>
<dbReference type="OMA" id="LFGVQCD"/>
<accession>A0A8I6TBR6</accession>
<dbReference type="GO" id="GO:0047035">
    <property type="term" value="F:testosterone dehydrogenase (NAD+) activity"/>
    <property type="evidence" value="ECO:0007669"/>
    <property type="project" value="UniProtKB-EC"/>
</dbReference>
<comment type="pathway">
    <text evidence="13">Steroid biosynthesis; estrogen biosynthesis.</text>
</comment>
<evidence type="ECO:0000256" key="7">
    <source>
        <dbReference type="ARBA" id="ARBA00022832"/>
    </source>
</evidence>
<evidence type="ECO:0000256" key="8">
    <source>
        <dbReference type="ARBA" id="ARBA00023002"/>
    </source>
</evidence>
<dbReference type="OrthoDB" id="1888931at2759"/>
<dbReference type="SMART" id="SM00822">
    <property type="entry name" value="PKS_KR"/>
    <property type="match status" value="1"/>
</dbReference>
<keyword evidence="7" id="KW-0276">Fatty acid metabolism</keyword>
<dbReference type="PROSITE" id="PS00061">
    <property type="entry name" value="ADH_SHORT"/>
    <property type="match status" value="1"/>
</dbReference>
<comment type="pathway">
    <text evidence="2">Lipid metabolism; fatty acid biosynthesis.</text>
</comment>
<comment type="subunit">
    <text evidence="18">Heterotetramer with CBR4; contains two molecules of HSD17B8 and CBR4.</text>
</comment>
<evidence type="ECO:0000256" key="5">
    <source>
        <dbReference type="ARBA" id="ARBA00022516"/>
    </source>
</evidence>
<evidence type="ECO:0000256" key="23">
    <source>
        <dbReference type="ARBA" id="ARBA00081936"/>
    </source>
</evidence>
<gene>
    <name evidence="27" type="primary">106662223</name>
</gene>
<evidence type="ECO:0000256" key="2">
    <source>
        <dbReference type="ARBA" id="ARBA00005194"/>
    </source>
</evidence>
<evidence type="ECO:0000256" key="17">
    <source>
        <dbReference type="ARBA" id="ARBA00052680"/>
    </source>
</evidence>
<dbReference type="InterPro" id="IPR020904">
    <property type="entry name" value="Sc_DH/Rdtase_CS"/>
</dbReference>
<evidence type="ECO:0000256" key="19">
    <source>
        <dbReference type="ARBA" id="ARBA00066822"/>
    </source>
</evidence>
<evidence type="ECO:0000256" key="24">
    <source>
        <dbReference type="ARBA" id="ARBA00083097"/>
    </source>
</evidence>
<evidence type="ECO:0000256" key="22">
    <source>
        <dbReference type="ARBA" id="ARBA00081419"/>
    </source>
</evidence>
<comment type="catalytic activity">
    <reaction evidence="14">
        <text>17beta-estradiol + NAD(+) = estrone + NADH + H(+)</text>
        <dbReference type="Rhea" id="RHEA:24612"/>
        <dbReference type="ChEBI" id="CHEBI:15378"/>
        <dbReference type="ChEBI" id="CHEBI:16469"/>
        <dbReference type="ChEBI" id="CHEBI:17263"/>
        <dbReference type="ChEBI" id="CHEBI:57540"/>
        <dbReference type="ChEBI" id="CHEBI:57945"/>
        <dbReference type="EC" id="1.1.1.62"/>
    </reaction>
    <physiologicalReaction direction="left-to-right" evidence="14">
        <dbReference type="Rhea" id="RHEA:24613"/>
    </physiologicalReaction>
    <physiologicalReaction direction="right-to-left" evidence="14">
        <dbReference type="Rhea" id="RHEA:24614"/>
    </physiologicalReaction>
</comment>
<dbReference type="EC" id="1.1.1.n12" evidence="4"/>
<dbReference type="Proteomes" id="UP000494040">
    <property type="component" value="Unassembled WGS sequence"/>
</dbReference>
<protein>
    <recommendedName>
        <fullName evidence="20">(3R)-3-hydroxyacyl-CoA dehydrogenase</fullName>
        <ecNumber evidence="19">1.1.1.239</ecNumber>
        <ecNumber evidence="4">1.1.1.n12</ecNumber>
    </recommendedName>
    <alternativeName>
        <fullName evidence="22">17-beta-hydroxysteroid dehydrogenase 8</fullName>
    </alternativeName>
    <alternativeName>
        <fullName evidence="21">3-ketoacyl-[acyl-carrier-protein] reductase alpha subunit</fullName>
    </alternativeName>
    <alternativeName>
        <fullName evidence="24">3-oxoacyl-[acyl-carrier-protein] reductase</fullName>
    </alternativeName>
    <alternativeName>
        <fullName evidence="25">Estradiol 17-beta-dehydrogenase 8</fullName>
    </alternativeName>
    <alternativeName>
        <fullName evidence="23">Testosterone 17-beta-dehydrogenase 8</fullName>
    </alternativeName>
</protein>
<evidence type="ECO:0000256" key="12">
    <source>
        <dbReference type="ARBA" id="ARBA00023160"/>
    </source>
</evidence>
<proteinExistence type="inferred from homology"/>
<dbReference type="FunFam" id="3.40.50.720:FF:000231">
    <property type="entry name" value="Estradiol 17-beta-dehydrogenase 8"/>
    <property type="match status" value="1"/>
</dbReference>
<dbReference type="AlphaFoldDB" id="A0A8I6TBR6"/>
<dbReference type="PANTHER" id="PTHR42760">
    <property type="entry name" value="SHORT-CHAIN DEHYDROGENASES/REDUCTASES FAMILY MEMBER"/>
    <property type="match status" value="1"/>
</dbReference>
<comment type="subcellular location">
    <subcellularLocation>
        <location evidence="1">Mitochondrion matrix</location>
    </subcellularLocation>
</comment>
<sequence>MLCGKLALVTGGGSGIGRATCLALTREGARVVSADLQKDAAQRTVEQLRGDGHMAVQLDVSSAEDVEKAWNSILTQYKEPPTVVVNSAGIIRDNFLLKMPLNSFNEVINTNLTGTFNVVQKACRQLVESQLNGSIINLASIVGQTGNISQANYSASKAGVEALTKTVAKEMGMHGIRCNAVVPGFIESPMTESIPEKVKDMFRKRIALGRFGQPQEIAQVITFLASDWSSYITGASISVTGGL</sequence>
<keyword evidence="8" id="KW-0560">Oxidoreductase</keyword>
<dbReference type="InterPro" id="IPR002347">
    <property type="entry name" value="SDR_fam"/>
</dbReference>
<evidence type="ECO:0000256" key="14">
    <source>
        <dbReference type="ARBA" id="ARBA00049069"/>
    </source>
</evidence>
<keyword evidence="9" id="KW-0520">NAD</keyword>
<evidence type="ECO:0000256" key="21">
    <source>
        <dbReference type="ARBA" id="ARBA00077835"/>
    </source>
</evidence>
<dbReference type="GO" id="GO:0005759">
    <property type="term" value="C:mitochondrial matrix"/>
    <property type="evidence" value="ECO:0007669"/>
    <property type="project" value="UniProtKB-SubCell"/>
</dbReference>
<dbReference type="Gene3D" id="3.40.50.720">
    <property type="entry name" value="NAD(P)-binding Rossmann-like Domain"/>
    <property type="match status" value="1"/>
</dbReference>
<dbReference type="GO" id="GO:0006633">
    <property type="term" value="P:fatty acid biosynthetic process"/>
    <property type="evidence" value="ECO:0007669"/>
    <property type="project" value="UniProtKB-KW"/>
</dbReference>
<dbReference type="InterPro" id="IPR057326">
    <property type="entry name" value="KR_dom"/>
</dbReference>
<dbReference type="EC" id="1.1.1.239" evidence="19"/>
<dbReference type="SUPFAM" id="SSF51735">
    <property type="entry name" value="NAD(P)-binding Rossmann-fold domains"/>
    <property type="match status" value="1"/>
</dbReference>
<comment type="catalytic activity">
    <reaction evidence="17">
        <text>a (3R)-3-hydroxyacyl-CoA + NAD(+) = a 3-oxoacyl-CoA + NADH + H(+)</text>
        <dbReference type="Rhea" id="RHEA:32711"/>
        <dbReference type="ChEBI" id="CHEBI:15378"/>
        <dbReference type="ChEBI" id="CHEBI:57319"/>
        <dbReference type="ChEBI" id="CHEBI:57540"/>
        <dbReference type="ChEBI" id="CHEBI:57945"/>
        <dbReference type="ChEBI" id="CHEBI:90726"/>
        <dbReference type="EC" id="1.1.1.n12"/>
    </reaction>
    <physiologicalReaction direction="left-to-right" evidence="17">
        <dbReference type="Rhea" id="RHEA:32712"/>
    </physiologicalReaction>
</comment>
<evidence type="ECO:0000313" key="27">
    <source>
        <dbReference type="EnsemblMetazoa" id="XP_014241606.1"/>
    </source>
</evidence>
<comment type="catalytic activity">
    <reaction evidence="16">
        <text>17beta-hydroxy-5alpha-androstan-3-one + NAD(+) = 5alpha-androstan-3,17-dione + NADH + H(+)</text>
        <dbReference type="Rhea" id="RHEA:41992"/>
        <dbReference type="ChEBI" id="CHEBI:15378"/>
        <dbReference type="ChEBI" id="CHEBI:15994"/>
        <dbReference type="ChEBI" id="CHEBI:16330"/>
        <dbReference type="ChEBI" id="CHEBI:57540"/>
        <dbReference type="ChEBI" id="CHEBI:57945"/>
    </reaction>
    <physiologicalReaction direction="left-to-right" evidence="16">
        <dbReference type="Rhea" id="RHEA:41993"/>
    </physiologicalReaction>
</comment>
<keyword evidence="28" id="KW-1185">Reference proteome</keyword>